<dbReference type="KEGG" id="ehx:EMIHUDRAFT_107611"/>
<dbReference type="PaxDb" id="2903-EOD04703"/>
<dbReference type="RefSeq" id="XP_005757132.1">
    <property type="nucleotide sequence ID" value="XM_005757075.1"/>
</dbReference>
<sequence>MLCVLTHCGFSPPNAFASRLHADHQHVRTSHMTMVDSWYDAGQRLSTAAAMRAASPAAGGSSRLEAELESTKAALLKVALLSGRGAWARPSERVAAAQLVESLEQAAEQGGGEAPSLRDGTWELVLSDVEPFRASTFFLALGEAVEALIQKGASDGALTVHALATGGGEVGRVAHVVEGGGGFVCTCRSHAPRSLLSWIGDQTVPSGEVFSRVLEPLGGGPSAQLRLSYSDGERGKGGGRRARLCDRPRRLEIVARLGELMVWRAPKLGDHFFVFVRGEEETWPAMEETRRRQASSATQSAVGSAFALGMLNPFFSRAAGARKS</sequence>
<evidence type="ECO:0000313" key="2">
    <source>
        <dbReference type="Proteomes" id="UP000013827"/>
    </source>
</evidence>
<dbReference type="AlphaFoldDB" id="A0A0D3I0B8"/>
<reference evidence="1" key="2">
    <citation type="submission" date="2024-10" db="UniProtKB">
        <authorList>
            <consortium name="EnsemblProtists"/>
        </authorList>
    </citation>
    <scope>IDENTIFICATION</scope>
</reference>
<dbReference type="HOGENOM" id="CLU_859032_0_0_1"/>
<proteinExistence type="predicted"/>
<keyword evidence="2" id="KW-1185">Reference proteome</keyword>
<dbReference type="Proteomes" id="UP000013827">
    <property type="component" value="Unassembled WGS sequence"/>
</dbReference>
<evidence type="ECO:0000313" key="1">
    <source>
        <dbReference type="EnsemblProtists" id="EOD04703"/>
    </source>
</evidence>
<name>A0A0D3I0B8_EMIH1</name>
<dbReference type="GeneID" id="17250882"/>
<organism evidence="1 2">
    <name type="scientific">Emiliania huxleyi (strain CCMP1516)</name>
    <dbReference type="NCBI Taxonomy" id="280463"/>
    <lineage>
        <taxon>Eukaryota</taxon>
        <taxon>Haptista</taxon>
        <taxon>Haptophyta</taxon>
        <taxon>Prymnesiophyceae</taxon>
        <taxon>Isochrysidales</taxon>
        <taxon>Noelaerhabdaceae</taxon>
        <taxon>Emiliania</taxon>
    </lineage>
</organism>
<dbReference type="EnsemblProtists" id="EOD04703">
    <property type="protein sequence ID" value="EOD04703"/>
    <property type="gene ID" value="EMIHUDRAFT_107611"/>
</dbReference>
<protein>
    <recommendedName>
        <fullName evidence="3">Plastid lipid-associated protein/fibrillin conserved domain-containing protein</fullName>
    </recommendedName>
</protein>
<accession>A0A0D3I0B8</accession>
<reference evidence="2" key="1">
    <citation type="journal article" date="2013" name="Nature">
        <title>Pan genome of the phytoplankton Emiliania underpins its global distribution.</title>
        <authorList>
            <person name="Read B.A."/>
            <person name="Kegel J."/>
            <person name="Klute M.J."/>
            <person name="Kuo A."/>
            <person name="Lefebvre S.C."/>
            <person name="Maumus F."/>
            <person name="Mayer C."/>
            <person name="Miller J."/>
            <person name="Monier A."/>
            <person name="Salamov A."/>
            <person name="Young J."/>
            <person name="Aguilar M."/>
            <person name="Claverie J.M."/>
            <person name="Frickenhaus S."/>
            <person name="Gonzalez K."/>
            <person name="Herman E.K."/>
            <person name="Lin Y.C."/>
            <person name="Napier J."/>
            <person name="Ogata H."/>
            <person name="Sarno A.F."/>
            <person name="Shmutz J."/>
            <person name="Schroeder D."/>
            <person name="de Vargas C."/>
            <person name="Verret F."/>
            <person name="von Dassow P."/>
            <person name="Valentin K."/>
            <person name="Van de Peer Y."/>
            <person name="Wheeler G."/>
            <person name="Dacks J.B."/>
            <person name="Delwiche C.F."/>
            <person name="Dyhrman S.T."/>
            <person name="Glockner G."/>
            <person name="John U."/>
            <person name="Richards T."/>
            <person name="Worden A.Z."/>
            <person name="Zhang X."/>
            <person name="Grigoriev I.V."/>
            <person name="Allen A.E."/>
            <person name="Bidle K."/>
            <person name="Borodovsky M."/>
            <person name="Bowler C."/>
            <person name="Brownlee C."/>
            <person name="Cock J.M."/>
            <person name="Elias M."/>
            <person name="Gladyshev V.N."/>
            <person name="Groth M."/>
            <person name="Guda C."/>
            <person name="Hadaegh A."/>
            <person name="Iglesias-Rodriguez M.D."/>
            <person name="Jenkins J."/>
            <person name="Jones B.M."/>
            <person name="Lawson T."/>
            <person name="Leese F."/>
            <person name="Lindquist E."/>
            <person name="Lobanov A."/>
            <person name="Lomsadze A."/>
            <person name="Malik S.B."/>
            <person name="Marsh M.E."/>
            <person name="Mackinder L."/>
            <person name="Mock T."/>
            <person name="Mueller-Roeber B."/>
            <person name="Pagarete A."/>
            <person name="Parker M."/>
            <person name="Probert I."/>
            <person name="Quesneville H."/>
            <person name="Raines C."/>
            <person name="Rensing S.A."/>
            <person name="Riano-Pachon D.M."/>
            <person name="Richier S."/>
            <person name="Rokitta S."/>
            <person name="Shiraiwa Y."/>
            <person name="Soanes D.M."/>
            <person name="van der Giezen M."/>
            <person name="Wahlund T.M."/>
            <person name="Williams B."/>
            <person name="Wilson W."/>
            <person name="Wolfe G."/>
            <person name="Wurch L.L."/>
        </authorList>
    </citation>
    <scope>NUCLEOTIDE SEQUENCE</scope>
</reference>
<evidence type="ECO:0008006" key="3">
    <source>
        <dbReference type="Google" id="ProtNLM"/>
    </source>
</evidence>